<dbReference type="PROSITE" id="PS50240">
    <property type="entry name" value="TRYPSIN_DOM"/>
    <property type="match status" value="1"/>
</dbReference>
<keyword evidence="8" id="KW-0391">Immunity</keyword>
<sequence length="356" mass="39104">MLKAILIILLATRIANCQETMFLRVSDIDNSVLADGEQCSLSGGRQGICKEITQCDSVKKLLVTKRTSEIVRCSFHGIKPLVCCPQSQKFIKALCENLKPIPLGLDFKITNGLKADVGEFPYQAALGRKNLENFLEFNCGGSLIADDIVLTAAHCLNKIKEAATMVRLGRTSLNLTDEFDDSTAEDIDIETFKLHPKYNSRSRQNDIALIKLKRPAKLSDNIKPICLSTDDKNIPTNLTITGYGSTQPGTSTKSSLSDWLLKGTVQSYPNDECTKMYKSLGKDLINSQYCANSVSGVDACQGDSGGALNYKKDGYYFQYGVISYGAGCGSPFPAIYTKVNQYLDWIGDEMLKFDGQ</sequence>
<evidence type="ECO:0000256" key="7">
    <source>
        <dbReference type="ARBA" id="ARBA00022825"/>
    </source>
</evidence>
<dbReference type="PROSITE" id="PS00134">
    <property type="entry name" value="TRYPSIN_HIS"/>
    <property type="match status" value="1"/>
</dbReference>
<reference evidence="16" key="1">
    <citation type="submission" date="2021-03" db="EMBL/GenBank/DDBJ databases">
        <title>Chromosome level genome of the anhydrobiotic midge Polypedilum vanderplanki.</title>
        <authorList>
            <person name="Yoshida Y."/>
            <person name="Kikawada T."/>
            <person name="Gusev O."/>
        </authorList>
    </citation>
    <scope>NUCLEOTIDE SEQUENCE</scope>
    <source>
        <strain evidence="16">NIAS01</strain>
        <tissue evidence="16">Whole body or cell culture</tissue>
    </source>
</reference>
<dbReference type="InterPro" id="IPR001254">
    <property type="entry name" value="Trypsin_dom"/>
</dbReference>
<keyword evidence="6 12" id="KW-0378">Hydrolase</keyword>
<dbReference type="EMBL" id="JADBJN010000002">
    <property type="protein sequence ID" value="KAG5677720.1"/>
    <property type="molecule type" value="Genomic_DNA"/>
</dbReference>
<evidence type="ECO:0000256" key="6">
    <source>
        <dbReference type="ARBA" id="ARBA00022801"/>
    </source>
</evidence>
<dbReference type="PANTHER" id="PTHR24264">
    <property type="entry name" value="TRYPSIN-RELATED"/>
    <property type="match status" value="1"/>
</dbReference>
<comment type="similarity">
    <text evidence="11">Belongs to the peptidase S1 family. CLIP subfamily.</text>
</comment>
<evidence type="ECO:0000313" key="17">
    <source>
        <dbReference type="Proteomes" id="UP001107558"/>
    </source>
</evidence>
<evidence type="ECO:0000256" key="12">
    <source>
        <dbReference type="RuleBase" id="RU363034"/>
    </source>
</evidence>
<dbReference type="FunFam" id="2.40.10.10:FF:000028">
    <property type="entry name" value="Serine protease easter"/>
    <property type="match status" value="1"/>
</dbReference>
<gene>
    <name evidence="16" type="ORF">PVAND_007452</name>
</gene>
<dbReference type="InterPro" id="IPR050127">
    <property type="entry name" value="Serine_Proteases_S1"/>
</dbReference>
<comment type="subcellular location">
    <subcellularLocation>
        <location evidence="1">Secreted</location>
    </subcellularLocation>
</comment>
<dbReference type="InterPro" id="IPR001314">
    <property type="entry name" value="Peptidase_S1A"/>
</dbReference>
<evidence type="ECO:0000256" key="1">
    <source>
        <dbReference type="ARBA" id="ARBA00004613"/>
    </source>
</evidence>
<evidence type="ECO:0000313" key="16">
    <source>
        <dbReference type="EMBL" id="KAG5677720.1"/>
    </source>
</evidence>
<dbReference type="InterPro" id="IPR018114">
    <property type="entry name" value="TRYPSIN_HIS"/>
</dbReference>
<dbReference type="PANTHER" id="PTHR24264:SF54">
    <property type="entry name" value="PEPTIDASE S1 DOMAIN-CONTAINING PROTEIN"/>
    <property type="match status" value="1"/>
</dbReference>
<dbReference type="GO" id="GO:0045087">
    <property type="term" value="P:innate immune response"/>
    <property type="evidence" value="ECO:0007669"/>
    <property type="project" value="UniProtKB-KW"/>
</dbReference>
<dbReference type="Gene3D" id="3.30.1640.30">
    <property type="match status" value="1"/>
</dbReference>
<dbReference type="InterPro" id="IPR022700">
    <property type="entry name" value="CLIP"/>
</dbReference>
<evidence type="ECO:0000259" key="14">
    <source>
        <dbReference type="PROSITE" id="PS50240"/>
    </source>
</evidence>
<dbReference type="PROSITE" id="PS51888">
    <property type="entry name" value="CLIP"/>
    <property type="match status" value="1"/>
</dbReference>
<dbReference type="GO" id="GO:0006508">
    <property type="term" value="P:proteolysis"/>
    <property type="evidence" value="ECO:0007669"/>
    <property type="project" value="UniProtKB-KW"/>
</dbReference>
<evidence type="ECO:0000256" key="5">
    <source>
        <dbReference type="ARBA" id="ARBA00022729"/>
    </source>
</evidence>
<dbReference type="Gene3D" id="2.40.10.10">
    <property type="entry name" value="Trypsin-like serine proteases"/>
    <property type="match status" value="1"/>
</dbReference>
<dbReference type="OrthoDB" id="6357057at2759"/>
<dbReference type="AlphaFoldDB" id="A0A9J6C785"/>
<dbReference type="Proteomes" id="UP001107558">
    <property type="component" value="Chromosome 2"/>
</dbReference>
<evidence type="ECO:0000256" key="4">
    <source>
        <dbReference type="ARBA" id="ARBA00022670"/>
    </source>
</evidence>
<feature type="domain" description="Peptidase S1" evidence="14">
    <location>
        <begin position="109"/>
        <end position="351"/>
    </location>
</feature>
<dbReference type="InterPro" id="IPR038565">
    <property type="entry name" value="CLIP_sf"/>
</dbReference>
<feature type="signal peptide" evidence="13">
    <location>
        <begin position="1"/>
        <end position="17"/>
    </location>
</feature>
<keyword evidence="9" id="KW-1015">Disulfide bond</keyword>
<evidence type="ECO:0000256" key="2">
    <source>
        <dbReference type="ARBA" id="ARBA00022525"/>
    </source>
</evidence>
<keyword evidence="7 12" id="KW-0720">Serine protease</keyword>
<keyword evidence="5 13" id="KW-0732">Signal</keyword>
<keyword evidence="3" id="KW-0399">Innate immunity</keyword>
<dbReference type="PROSITE" id="PS00135">
    <property type="entry name" value="TRYPSIN_SER"/>
    <property type="match status" value="1"/>
</dbReference>
<evidence type="ECO:0000256" key="10">
    <source>
        <dbReference type="ARBA" id="ARBA00023180"/>
    </source>
</evidence>
<keyword evidence="4 12" id="KW-0645">Protease</keyword>
<dbReference type="SUPFAM" id="SSF50494">
    <property type="entry name" value="Trypsin-like serine proteases"/>
    <property type="match status" value="1"/>
</dbReference>
<dbReference type="InterPro" id="IPR033116">
    <property type="entry name" value="TRYPSIN_SER"/>
</dbReference>
<evidence type="ECO:0000256" key="9">
    <source>
        <dbReference type="ARBA" id="ARBA00023157"/>
    </source>
</evidence>
<evidence type="ECO:0000256" key="8">
    <source>
        <dbReference type="ARBA" id="ARBA00022859"/>
    </source>
</evidence>
<evidence type="ECO:0008006" key="18">
    <source>
        <dbReference type="Google" id="ProtNLM"/>
    </source>
</evidence>
<evidence type="ECO:0000256" key="3">
    <source>
        <dbReference type="ARBA" id="ARBA00022588"/>
    </source>
</evidence>
<evidence type="ECO:0000256" key="11">
    <source>
        <dbReference type="ARBA" id="ARBA00024195"/>
    </source>
</evidence>
<dbReference type="GO" id="GO:0005615">
    <property type="term" value="C:extracellular space"/>
    <property type="evidence" value="ECO:0007669"/>
    <property type="project" value="TreeGrafter"/>
</dbReference>
<dbReference type="PRINTS" id="PR00722">
    <property type="entry name" value="CHYMOTRYPSIN"/>
</dbReference>
<dbReference type="Pfam" id="PF00089">
    <property type="entry name" value="Trypsin"/>
    <property type="match status" value="1"/>
</dbReference>
<dbReference type="GO" id="GO:0004252">
    <property type="term" value="F:serine-type endopeptidase activity"/>
    <property type="evidence" value="ECO:0007669"/>
    <property type="project" value="InterPro"/>
</dbReference>
<dbReference type="SMART" id="SM00020">
    <property type="entry name" value="Tryp_SPc"/>
    <property type="match status" value="1"/>
</dbReference>
<feature type="chain" id="PRO_5039961782" description="CLIP domain-containing serine protease" evidence="13">
    <location>
        <begin position="18"/>
        <end position="356"/>
    </location>
</feature>
<protein>
    <recommendedName>
        <fullName evidence="18">CLIP domain-containing serine protease</fullName>
    </recommendedName>
</protein>
<dbReference type="InterPro" id="IPR043504">
    <property type="entry name" value="Peptidase_S1_PA_chymotrypsin"/>
</dbReference>
<dbReference type="CDD" id="cd00190">
    <property type="entry name" value="Tryp_SPc"/>
    <property type="match status" value="1"/>
</dbReference>
<accession>A0A9J6C785</accession>
<evidence type="ECO:0000259" key="15">
    <source>
        <dbReference type="PROSITE" id="PS51888"/>
    </source>
</evidence>
<keyword evidence="2" id="KW-0964">Secreted</keyword>
<comment type="caution">
    <text evidence="16">The sequence shown here is derived from an EMBL/GenBank/DDBJ whole genome shotgun (WGS) entry which is preliminary data.</text>
</comment>
<organism evidence="16 17">
    <name type="scientific">Polypedilum vanderplanki</name>
    <name type="common">Sleeping chironomid midge</name>
    <dbReference type="NCBI Taxonomy" id="319348"/>
    <lineage>
        <taxon>Eukaryota</taxon>
        <taxon>Metazoa</taxon>
        <taxon>Ecdysozoa</taxon>
        <taxon>Arthropoda</taxon>
        <taxon>Hexapoda</taxon>
        <taxon>Insecta</taxon>
        <taxon>Pterygota</taxon>
        <taxon>Neoptera</taxon>
        <taxon>Endopterygota</taxon>
        <taxon>Diptera</taxon>
        <taxon>Nematocera</taxon>
        <taxon>Chironomoidea</taxon>
        <taxon>Chironomidae</taxon>
        <taxon>Chironominae</taxon>
        <taxon>Polypedilum</taxon>
        <taxon>Polypedilum</taxon>
    </lineage>
</organism>
<evidence type="ECO:0000256" key="13">
    <source>
        <dbReference type="SAM" id="SignalP"/>
    </source>
</evidence>
<keyword evidence="10" id="KW-0325">Glycoprotein</keyword>
<dbReference type="InterPro" id="IPR009003">
    <property type="entry name" value="Peptidase_S1_PA"/>
</dbReference>
<name>A0A9J6C785_POLVA</name>
<keyword evidence="17" id="KW-1185">Reference proteome</keyword>
<proteinExistence type="inferred from homology"/>
<feature type="domain" description="Clip" evidence="15">
    <location>
        <begin position="38"/>
        <end position="84"/>
    </location>
</feature>
<dbReference type="SMART" id="SM00680">
    <property type="entry name" value="CLIP"/>
    <property type="match status" value="1"/>
</dbReference>